<comment type="caution">
    <text evidence="15">The sequence shown here is derived from an EMBL/GenBank/DDBJ whole genome shotgun (WGS) entry which is preliminary data.</text>
</comment>
<comment type="subcellular location">
    <subcellularLocation>
        <location evidence="2">Membrane</location>
        <topology evidence="2">Multi-pass membrane protein</topology>
    </subcellularLocation>
</comment>
<feature type="transmembrane region" description="Helical" evidence="13">
    <location>
        <begin position="384"/>
        <end position="405"/>
    </location>
</feature>
<dbReference type="FunFam" id="3.40.50.720:FF:000039">
    <property type="entry name" value="Alcohol dehydrogenase AdhP"/>
    <property type="match status" value="1"/>
</dbReference>
<keyword evidence="10" id="KW-0520">NAD</keyword>
<evidence type="ECO:0000256" key="11">
    <source>
        <dbReference type="ARBA" id="ARBA00023136"/>
    </source>
</evidence>
<dbReference type="GO" id="GO:0046872">
    <property type="term" value="F:metal ion binding"/>
    <property type="evidence" value="ECO:0007669"/>
    <property type="project" value="UniProtKB-KW"/>
</dbReference>
<evidence type="ECO:0000256" key="10">
    <source>
        <dbReference type="ARBA" id="ARBA00023027"/>
    </source>
</evidence>
<reference evidence="15 16" key="1">
    <citation type="submission" date="2017-03" db="EMBL/GenBank/DDBJ databases">
        <title>Genomes of endolithic fungi from Antarctica.</title>
        <authorList>
            <person name="Coleine C."/>
            <person name="Masonjones S."/>
            <person name="Stajich J.E."/>
        </authorList>
    </citation>
    <scope>NUCLEOTIDE SEQUENCE [LARGE SCALE GENOMIC DNA]</scope>
    <source>
        <strain evidence="15 16">CCFEE 5184</strain>
    </source>
</reference>
<dbReference type="InterPro" id="IPR036291">
    <property type="entry name" value="NAD(P)-bd_dom_sf"/>
</dbReference>
<dbReference type="Gene3D" id="3.40.50.720">
    <property type="entry name" value="NAD(P)-binding Rossmann-like Domain"/>
    <property type="match status" value="1"/>
</dbReference>
<dbReference type="SUPFAM" id="SSF50129">
    <property type="entry name" value="GroES-like"/>
    <property type="match status" value="1"/>
</dbReference>
<keyword evidence="8 13" id="KW-1133">Transmembrane helix</keyword>
<dbReference type="EMBL" id="NAJQ01000579">
    <property type="protein sequence ID" value="TKA67371.1"/>
    <property type="molecule type" value="Genomic_DNA"/>
</dbReference>
<dbReference type="OrthoDB" id="2018619at2759"/>
<feature type="transmembrane region" description="Helical" evidence="13">
    <location>
        <begin position="411"/>
        <end position="435"/>
    </location>
</feature>
<comment type="cofactor">
    <cofactor evidence="1">
        <name>Zn(2+)</name>
        <dbReference type="ChEBI" id="CHEBI:29105"/>
    </cofactor>
</comment>
<evidence type="ECO:0000256" key="2">
    <source>
        <dbReference type="ARBA" id="ARBA00004141"/>
    </source>
</evidence>
<feature type="transmembrane region" description="Helical" evidence="13">
    <location>
        <begin position="131"/>
        <end position="153"/>
    </location>
</feature>
<evidence type="ECO:0000256" key="7">
    <source>
        <dbReference type="ARBA" id="ARBA00022833"/>
    </source>
</evidence>
<dbReference type="InterPro" id="IPR011032">
    <property type="entry name" value="GroES-like_sf"/>
</dbReference>
<evidence type="ECO:0000256" key="4">
    <source>
        <dbReference type="ARBA" id="ARBA00008974"/>
    </source>
</evidence>
<dbReference type="CDD" id="cd11482">
    <property type="entry name" value="SLC-NCS1sbd_NRT1-like"/>
    <property type="match status" value="1"/>
</dbReference>
<dbReference type="InterPro" id="IPR013149">
    <property type="entry name" value="ADH-like_C"/>
</dbReference>
<feature type="transmembrane region" description="Helical" evidence="13">
    <location>
        <begin position="215"/>
        <end position="237"/>
    </location>
</feature>
<feature type="transmembrane region" description="Helical" evidence="13">
    <location>
        <begin position="345"/>
        <end position="363"/>
    </location>
</feature>
<dbReference type="InterPro" id="IPR045225">
    <property type="entry name" value="Uracil/uridine/allantoin_perm"/>
</dbReference>
<dbReference type="Pfam" id="PF00107">
    <property type="entry name" value="ADH_zinc_N"/>
    <property type="match status" value="1"/>
</dbReference>
<dbReference type="Proteomes" id="UP000309340">
    <property type="component" value="Unassembled WGS sequence"/>
</dbReference>
<dbReference type="AlphaFoldDB" id="A0A4U0WVM9"/>
<evidence type="ECO:0000256" key="6">
    <source>
        <dbReference type="ARBA" id="ARBA00022723"/>
    </source>
</evidence>
<dbReference type="GO" id="GO:0005886">
    <property type="term" value="C:plasma membrane"/>
    <property type="evidence" value="ECO:0007669"/>
    <property type="project" value="TreeGrafter"/>
</dbReference>
<evidence type="ECO:0000256" key="3">
    <source>
        <dbReference type="ARBA" id="ARBA00008072"/>
    </source>
</evidence>
<dbReference type="FunFam" id="1.10.4160.10:FF:000001">
    <property type="entry name" value="Uracil permease, putative"/>
    <property type="match status" value="1"/>
</dbReference>
<dbReference type="PANTHER" id="PTHR30618">
    <property type="entry name" value="NCS1 FAMILY PURINE/PYRIMIDINE TRANSPORTER"/>
    <property type="match status" value="1"/>
</dbReference>
<comment type="similarity">
    <text evidence="3">Belongs to the zinc-containing alcohol dehydrogenase family.</text>
</comment>
<dbReference type="SUPFAM" id="SSF51735">
    <property type="entry name" value="NAD(P)-binding Rossmann-fold domains"/>
    <property type="match status" value="1"/>
</dbReference>
<gene>
    <name evidence="15" type="ORF">B0A55_08749</name>
</gene>
<dbReference type="InterPro" id="IPR020843">
    <property type="entry name" value="ER"/>
</dbReference>
<keyword evidence="7" id="KW-0862">Zinc</keyword>
<evidence type="ECO:0000256" key="9">
    <source>
        <dbReference type="ARBA" id="ARBA00023002"/>
    </source>
</evidence>
<organism evidence="15 16">
    <name type="scientific">Friedmanniomyces simplex</name>
    <dbReference type="NCBI Taxonomy" id="329884"/>
    <lineage>
        <taxon>Eukaryota</taxon>
        <taxon>Fungi</taxon>
        <taxon>Dikarya</taxon>
        <taxon>Ascomycota</taxon>
        <taxon>Pezizomycotina</taxon>
        <taxon>Dothideomycetes</taxon>
        <taxon>Dothideomycetidae</taxon>
        <taxon>Mycosphaerellales</taxon>
        <taxon>Teratosphaeriaceae</taxon>
        <taxon>Friedmanniomyces</taxon>
    </lineage>
</organism>
<feature type="domain" description="Enoyl reductase (ER)" evidence="14">
    <location>
        <begin position="607"/>
        <end position="947"/>
    </location>
</feature>
<keyword evidence="11 13" id="KW-0472">Membrane</keyword>
<keyword evidence="16" id="KW-1185">Reference proteome</keyword>
<sequence>MAPNFRIDFGSYIPSTQTVKERCTSLKAWELPKQESALAPDYVWTNKDMDPVPPEDQTWTLWTWMAYWATDTINLGTWETASSIIAVGLTWREAIPIMIVGTFCVAVPMVLNGAIGAALHVPFSVIVRSGFGYYFAYFCIISRSILAMFWLGIQGANGAKAMQLMISSIWPSFNNIKDTIGMETQGISTEGMISYFLFWLIQLPLLLIPPTKLRWLFIVKLVAAPITAIATLGWCVHKAGGSGALFNQPVKVHGSEYAYLWLSCMSAVTGSWATLACNIPDFSRYARSSKGQYIQLPFLPIIFTICGVLGIVTTSATQLLWDKEPLWNPLDIIAHWQAYGHSGRAAAFFAATAWYIAQVGTNITANSISAANDLTVLFPRWVNIYRGCIIAAVVGGWVIVPWKILSSATTFLAFMGGYSVFLAPMAGIIASDYWLIKRRQIDVPALYDPYGRYRYFYGINWQAMVAFLFAVGPNLPGLAYSINPVGTHISQGTKNLYTFDWLFGFVVSIFLYTTLHKIFPARESLIEKTIDGVEASMGRKAEAGNASPPLESGDDDEKHVHAHRKQSESYGYANVDPIHRARDVQRQHDTNMPLPKEQQAAVKQGEGHDATAPVQTIPVPQEPGPGQILVKINWTGLCASDKSLLHDEWAPFGVSMRPEAKGIAGHEGAGEVVAVHADVEGLWKLGDRAGVKWVVSVCRECEFCTNGSDELQCAQQLNSGFTAAGTFQEYVLTDGRYATRLPEGVRDEEAGPIMCGGVTAYTACKRSAVKPGQWIVMIGAGGGLGHFGVQYAKAMGMRIIAVDGGAEKRKLCTDLGAEQYIDFAETKDIPGKVMEVTKYGAHGVIVFAAAPQGYQIAPSLLRPGGTVVSVGLPSDPSVVAGAPPILLALKRINIVGSVTGTLKDVEEALDFTARDLVHPILTKGSLGDVDKFCKMMIEGKLPGRAVLRVAG</sequence>
<evidence type="ECO:0000313" key="15">
    <source>
        <dbReference type="EMBL" id="TKA67371.1"/>
    </source>
</evidence>
<keyword evidence="6" id="KW-0479">Metal-binding</keyword>
<evidence type="ECO:0000259" key="14">
    <source>
        <dbReference type="SMART" id="SM00829"/>
    </source>
</evidence>
<dbReference type="InterPro" id="IPR001248">
    <property type="entry name" value="Pur-cyt_permease"/>
</dbReference>
<dbReference type="Pfam" id="PF02133">
    <property type="entry name" value="Transp_cyt_pur"/>
    <property type="match status" value="1"/>
</dbReference>
<dbReference type="Gene3D" id="1.10.4160.10">
    <property type="entry name" value="Hydantoin permease"/>
    <property type="match status" value="1"/>
</dbReference>
<feature type="transmembrane region" description="Helical" evidence="13">
    <location>
        <begin position="97"/>
        <end position="119"/>
    </location>
</feature>
<dbReference type="Pfam" id="PF08240">
    <property type="entry name" value="ADH_N"/>
    <property type="match status" value="1"/>
</dbReference>
<keyword evidence="9" id="KW-0560">Oxidoreductase</keyword>
<dbReference type="InterPro" id="IPR013154">
    <property type="entry name" value="ADH-like_N"/>
</dbReference>
<protein>
    <recommendedName>
        <fullName evidence="14">Enoyl reductase (ER) domain-containing protein</fullName>
    </recommendedName>
</protein>
<evidence type="ECO:0000256" key="13">
    <source>
        <dbReference type="SAM" id="Phobius"/>
    </source>
</evidence>
<evidence type="ECO:0000256" key="12">
    <source>
        <dbReference type="SAM" id="MobiDB-lite"/>
    </source>
</evidence>
<feature type="transmembrane region" description="Helical" evidence="13">
    <location>
        <begin position="192"/>
        <end position="208"/>
    </location>
</feature>
<name>A0A4U0WVM9_9PEZI</name>
<comment type="similarity">
    <text evidence="4">Belongs to the purine-cytosine permease (2.A.39) family.</text>
</comment>
<evidence type="ECO:0000256" key="1">
    <source>
        <dbReference type="ARBA" id="ARBA00001947"/>
    </source>
</evidence>
<keyword evidence="5 13" id="KW-0812">Transmembrane</keyword>
<accession>A0A4U0WVM9</accession>
<dbReference type="PANTHER" id="PTHR30618:SF0">
    <property type="entry name" value="PURINE-URACIL PERMEASE NCS1"/>
    <property type="match status" value="1"/>
</dbReference>
<feature type="region of interest" description="Disordered" evidence="12">
    <location>
        <begin position="540"/>
        <end position="578"/>
    </location>
</feature>
<feature type="transmembrane region" description="Helical" evidence="13">
    <location>
        <begin position="298"/>
        <end position="321"/>
    </location>
</feature>
<proteinExistence type="inferred from homology"/>
<evidence type="ECO:0000256" key="5">
    <source>
        <dbReference type="ARBA" id="ARBA00022692"/>
    </source>
</evidence>
<dbReference type="Gene3D" id="3.90.180.10">
    <property type="entry name" value="Medium-chain alcohol dehydrogenases, catalytic domain"/>
    <property type="match status" value="1"/>
</dbReference>
<evidence type="ECO:0000313" key="16">
    <source>
        <dbReference type="Proteomes" id="UP000309340"/>
    </source>
</evidence>
<dbReference type="GO" id="GO:0015205">
    <property type="term" value="F:nucleobase transmembrane transporter activity"/>
    <property type="evidence" value="ECO:0007669"/>
    <property type="project" value="TreeGrafter"/>
</dbReference>
<feature type="transmembrane region" description="Helical" evidence="13">
    <location>
        <begin position="455"/>
        <end position="476"/>
    </location>
</feature>
<dbReference type="SMART" id="SM00829">
    <property type="entry name" value="PKS_ER"/>
    <property type="match status" value="1"/>
</dbReference>
<dbReference type="CDD" id="cd08297">
    <property type="entry name" value="CAD3"/>
    <property type="match status" value="1"/>
</dbReference>
<evidence type="ECO:0000256" key="8">
    <source>
        <dbReference type="ARBA" id="ARBA00022989"/>
    </source>
</evidence>
<feature type="transmembrane region" description="Helical" evidence="13">
    <location>
        <begin position="257"/>
        <end position="277"/>
    </location>
</feature>
<dbReference type="GO" id="GO:0018455">
    <property type="term" value="F:alcohol dehydrogenase [NAD(P)+] activity"/>
    <property type="evidence" value="ECO:0007669"/>
    <property type="project" value="UniProtKB-ARBA"/>
</dbReference>